<feature type="transmembrane region" description="Helical" evidence="7">
    <location>
        <begin position="129"/>
        <end position="149"/>
    </location>
</feature>
<proteinExistence type="predicted"/>
<dbReference type="InterPro" id="IPR050171">
    <property type="entry name" value="MFS_Transporters"/>
</dbReference>
<accession>A0A839T277</accession>
<keyword evidence="6 7" id="KW-0472">Membrane</keyword>
<gene>
    <name evidence="8" type="ORF">FHR87_001464</name>
</gene>
<feature type="transmembrane region" description="Helical" evidence="7">
    <location>
        <begin position="238"/>
        <end position="257"/>
    </location>
</feature>
<feature type="transmembrane region" description="Helical" evidence="7">
    <location>
        <begin position="40"/>
        <end position="59"/>
    </location>
</feature>
<feature type="transmembrane region" description="Helical" evidence="7">
    <location>
        <begin position="205"/>
        <end position="226"/>
    </location>
</feature>
<dbReference type="PANTHER" id="PTHR23517">
    <property type="entry name" value="RESISTANCE PROTEIN MDTM, PUTATIVE-RELATED-RELATED"/>
    <property type="match status" value="1"/>
</dbReference>
<dbReference type="Proteomes" id="UP000549250">
    <property type="component" value="Unassembled WGS sequence"/>
</dbReference>
<evidence type="ECO:0000256" key="7">
    <source>
        <dbReference type="SAM" id="Phobius"/>
    </source>
</evidence>
<comment type="subcellular location">
    <subcellularLocation>
        <location evidence="1">Cell membrane</location>
        <topology evidence="1">Multi-pass membrane protein</topology>
    </subcellularLocation>
</comment>
<feature type="transmembrane region" description="Helical" evidence="7">
    <location>
        <begin position="71"/>
        <end position="89"/>
    </location>
</feature>
<keyword evidence="4 7" id="KW-0812">Transmembrane</keyword>
<feature type="transmembrane region" description="Helical" evidence="7">
    <location>
        <begin position="355"/>
        <end position="374"/>
    </location>
</feature>
<evidence type="ECO:0000256" key="1">
    <source>
        <dbReference type="ARBA" id="ARBA00004651"/>
    </source>
</evidence>
<dbReference type="EMBL" id="JACHXI010000005">
    <property type="protein sequence ID" value="MBB3103069.1"/>
    <property type="molecule type" value="Genomic_DNA"/>
</dbReference>
<dbReference type="InterPro" id="IPR011701">
    <property type="entry name" value="MFS"/>
</dbReference>
<dbReference type="InterPro" id="IPR036259">
    <property type="entry name" value="MFS_trans_sf"/>
</dbReference>
<evidence type="ECO:0000256" key="4">
    <source>
        <dbReference type="ARBA" id="ARBA00022692"/>
    </source>
</evidence>
<evidence type="ECO:0000256" key="2">
    <source>
        <dbReference type="ARBA" id="ARBA00022448"/>
    </source>
</evidence>
<protein>
    <submittedName>
        <fullName evidence="8">Putative MFS family arabinose efflux permease</fullName>
    </submittedName>
</protein>
<dbReference type="Pfam" id="PF07690">
    <property type="entry name" value="MFS_1"/>
    <property type="match status" value="1"/>
</dbReference>
<sequence length="400" mass="43827">MSLRTAIVLMSALGVLSDAILIAFYPQFFETRYGLTDPELVGAYIAAISIAVMVTLPLWARVARYVETLHLLVFTQCLAGVLCLASISAATSTTYWMLSLLMFMCKSSYLLMFPYLMRHLPAAAHGLTIGLLSVVIHLGNIFGATLGGWLLQDTGPDACLWLMAAGDFGQMLICLYLIASGRVIRDLGQTATPPAQGTARPSSALLKLSVLMLLFDFSVYLVRPFFTIYWETLTDSDQLVTGLVFAIPGLVALLALLVKQQAGRYSWQVPDRLSINLLLGLLGMLLQASPVLPLILLGRCLYGWSMFQIIVKLEVTLFRISTPADYARDFSITNFFQNLGVLLSSFIAGQLASHVPLFAIFLIAALGLLVTLLFDRGYCDVERQHAPSHPSESGELNHVH</sequence>
<feature type="transmembrane region" description="Helical" evidence="7">
    <location>
        <begin position="161"/>
        <end position="184"/>
    </location>
</feature>
<feature type="transmembrane region" description="Helical" evidence="7">
    <location>
        <begin position="277"/>
        <end position="296"/>
    </location>
</feature>
<keyword evidence="9" id="KW-1185">Reference proteome</keyword>
<feature type="transmembrane region" description="Helical" evidence="7">
    <location>
        <begin position="95"/>
        <end position="117"/>
    </location>
</feature>
<evidence type="ECO:0000313" key="9">
    <source>
        <dbReference type="Proteomes" id="UP000549250"/>
    </source>
</evidence>
<name>A0A839T277_AZOMA</name>
<evidence type="ECO:0000256" key="3">
    <source>
        <dbReference type="ARBA" id="ARBA00022475"/>
    </source>
</evidence>
<dbReference type="GO" id="GO:0022857">
    <property type="term" value="F:transmembrane transporter activity"/>
    <property type="evidence" value="ECO:0007669"/>
    <property type="project" value="InterPro"/>
</dbReference>
<feature type="transmembrane region" description="Helical" evidence="7">
    <location>
        <begin position="7"/>
        <end position="28"/>
    </location>
</feature>
<comment type="caution">
    <text evidence="8">The sequence shown here is derived from an EMBL/GenBank/DDBJ whole genome shotgun (WGS) entry which is preliminary data.</text>
</comment>
<evidence type="ECO:0000256" key="5">
    <source>
        <dbReference type="ARBA" id="ARBA00022989"/>
    </source>
</evidence>
<dbReference type="Gene3D" id="1.20.1250.20">
    <property type="entry name" value="MFS general substrate transporter like domains"/>
    <property type="match status" value="2"/>
</dbReference>
<reference evidence="8 9" key="1">
    <citation type="submission" date="2020-08" db="EMBL/GenBank/DDBJ databases">
        <title>Genomic Encyclopedia of Type Strains, Phase III (KMG-III): the genomes of soil and plant-associated and newly described type strains.</title>
        <authorList>
            <person name="Whitman W."/>
        </authorList>
    </citation>
    <scope>NUCLEOTIDE SEQUENCE [LARGE SCALE GENOMIC DNA]</scope>
    <source>
        <strain evidence="8 9">CECT 4462</strain>
    </source>
</reference>
<dbReference type="AlphaFoldDB" id="A0A839T277"/>
<evidence type="ECO:0000313" key="8">
    <source>
        <dbReference type="EMBL" id="MBB3103069.1"/>
    </source>
</evidence>
<organism evidence="8 9">
    <name type="scientific">Azomonas macrocytogenes</name>
    <name type="common">Azotobacter macrocytogenes</name>
    <dbReference type="NCBI Taxonomy" id="69962"/>
    <lineage>
        <taxon>Bacteria</taxon>
        <taxon>Pseudomonadati</taxon>
        <taxon>Pseudomonadota</taxon>
        <taxon>Gammaproteobacteria</taxon>
        <taxon>Pseudomonadales</taxon>
        <taxon>Pseudomonadaceae</taxon>
        <taxon>Azomonas</taxon>
    </lineage>
</organism>
<keyword evidence="2" id="KW-0813">Transport</keyword>
<dbReference type="RefSeq" id="WP_183166031.1">
    <property type="nucleotide sequence ID" value="NZ_JACHXI010000005.1"/>
</dbReference>
<dbReference type="SUPFAM" id="SSF103473">
    <property type="entry name" value="MFS general substrate transporter"/>
    <property type="match status" value="1"/>
</dbReference>
<evidence type="ECO:0000256" key="6">
    <source>
        <dbReference type="ARBA" id="ARBA00023136"/>
    </source>
</evidence>
<dbReference type="GO" id="GO:0005886">
    <property type="term" value="C:plasma membrane"/>
    <property type="evidence" value="ECO:0007669"/>
    <property type="project" value="UniProtKB-SubCell"/>
</dbReference>
<keyword evidence="5 7" id="KW-1133">Transmembrane helix</keyword>
<keyword evidence="3" id="KW-1003">Cell membrane</keyword>
<dbReference type="PANTHER" id="PTHR23517:SF3">
    <property type="entry name" value="INTEGRAL MEMBRANE TRANSPORT PROTEIN"/>
    <property type="match status" value="1"/>
</dbReference>